<proteinExistence type="predicted"/>
<dbReference type="Pfam" id="PF00069">
    <property type="entry name" value="Pkinase"/>
    <property type="match status" value="1"/>
</dbReference>
<gene>
    <name evidence="10" type="ORF">AB3X52_16770</name>
</gene>
<feature type="compositionally biased region" description="Low complexity" evidence="7">
    <location>
        <begin position="14"/>
        <end position="36"/>
    </location>
</feature>
<dbReference type="Gene3D" id="3.30.200.20">
    <property type="entry name" value="Phosphorylase Kinase, domain 1"/>
    <property type="match status" value="1"/>
</dbReference>
<evidence type="ECO:0000313" key="11">
    <source>
        <dbReference type="Proteomes" id="UP001556631"/>
    </source>
</evidence>
<feature type="compositionally biased region" description="Low complexity" evidence="7">
    <location>
        <begin position="526"/>
        <end position="556"/>
    </location>
</feature>
<evidence type="ECO:0000256" key="2">
    <source>
        <dbReference type="ARBA" id="ARBA00022527"/>
    </source>
</evidence>
<feature type="transmembrane region" description="Helical" evidence="8">
    <location>
        <begin position="386"/>
        <end position="406"/>
    </location>
</feature>
<dbReference type="EC" id="2.7.11.1" evidence="1"/>
<dbReference type="PROSITE" id="PS50011">
    <property type="entry name" value="PROTEIN_KINASE_DOM"/>
    <property type="match status" value="1"/>
</dbReference>
<feature type="region of interest" description="Disordered" evidence="7">
    <location>
        <begin position="469"/>
        <end position="491"/>
    </location>
</feature>
<feature type="region of interest" description="Disordered" evidence="7">
    <location>
        <begin position="355"/>
        <end position="377"/>
    </location>
</feature>
<evidence type="ECO:0000313" key="10">
    <source>
        <dbReference type="EMBL" id="MEX0429278.1"/>
    </source>
</evidence>
<keyword evidence="6" id="KW-0067">ATP-binding</keyword>
<dbReference type="PANTHER" id="PTHR43289">
    <property type="entry name" value="MITOGEN-ACTIVATED PROTEIN KINASE KINASE KINASE 20-RELATED"/>
    <property type="match status" value="1"/>
</dbReference>
<feature type="compositionally biased region" description="Basic and acidic residues" evidence="7">
    <location>
        <begin position="1"/>
        <end position="12"/>
    </location>
</feature>
<organism evidence="10 11">
    <name type="scientific">Nocardioides eburneus</name>
    <dbReference type="NCBI Taxonomy" id="3231482"/>
    <lineage>
        <taxon>Bacteria</taxon>
        <taxon>Bacillati</taxon>
        <taxon>Actinomycetota</taxon>
        <taxon>Actinomycetes</taxon>
        <taxon>Propionibacteriales</taxon>
        <taxon>Nocardioidaceae</taxon>
        <taxon>Nocardioides</taxon>
    </lineage>
</organism>
<keyword evidence="3 10" id="KW-0808">Transferase</keyword>
<sequence length="572" mass="59603">MTDDNQHDEQAGRPEQGGQPSHQGQPGQPGQEQQARPGRYQFHELIATGGMGEVWRATDTNLGRDVAIKLLKPEFADDPINRHRFDSEARHAAALHHPHVAAVYDVGEMPTASGLMRPYLVMELVDGKPLSDLIRDGRPLDPDVVRDLLGQAGDALAAAHRAGIVHRDVKPANLLVTPDRQVKVTDFGIARAASSSAITSTGQVMGTPQYLSPEQARGETATPASDVYALGVVAFECLAGYRPFQKETPVATAIAHLHDPVPPLPESVPADLAAVVMKALSKSPKERYPDAAAFTAALRGLGTIRTDTSATLPVIGGPLAAGAIAAAGAAAAATGDGDAEEGPATAVLPSVGAGAATSGAGNGNTGRVPAAEPDEHRPWYKNPLNIVLLALLVLAIIAVIWLISFVNGNSDTPTTPSDTTSPTSAPASPTQKASKQPEKKTFNLDESQYVGRNVDDVLAELRNMDLKPTTEVVDNDGSHVADTVSDLDPTRHLSAGDTILVRYYGSAPETSAPPTPTDTPTPTETPSPTESESPSPSDTSSPEASSSSDASTTPDLDLSDDDQGAAGRDSTP</sequence>
<evidence type="ECO:0000256" key="8">
    <source>
        <dbReference type="SAM" id="Phobius"/>
    </source>
</evidence>
<dbReference type="CDD" id="cd14014">
    <property type="entry name" value="STKc_PknB_like"/>
    <property type="match status" value="1"/>
</dbReference>
<evidence type="ECO:0000256" key="7">
    <source>
        <dbReference type="SAM" id="MobiDB-lite"/>
    </source>
</evidence>
<feature type="region of interest" description="Disordered" evidence="7">
    <location>
        <begin position="1"/>
        <end position="36"/>
    </location>
</feature>
<dbReference type="InterPro" id="IPR011009">
    <property type="entry name" value="Kinase-like_dom_sf"/>
</dbReference>
<evidence type="ECO:0000256" key="6">
    <source>
        <dbReference type="ARBA" id="ARBA00022840"/>
    </source>
</evidence>
<evidence type="ECO:0000259" key="9">
    <source>
        <dbReference type="PROSITE" id="PS50011"/>
    </source>
</evidence>
<accession>A0ABV3T239</accession>
<dbReference type="PROSITE" id="PS00108">
    <property type="entry name" value="PROTEIN_KINASE_ST"/>
    <property type="match status" value="1"/>
</dbReference>
<feature type="compositionally biased region" description="Pro residues" evidence="7">
    <location>
        <begin position="511"/>
        <end position="525"/>
    </location>
</feature>
<dbReference type="PANTHER" id="PTHR43289:SF6">
    <property type="entry name" value="SERINE_THREONINE-PROTEIN KINASE NEKL-3"/>
    <property type="match status" value="1"/>
</dbReference>
<evidence type="ECO:0000256" key="3">
    <source>
        <dbReference type="ARBA" id="ARBA00022679"/>
    </source>
</evidence>
<dbReference type="Gene3D" id="1.10.510.10">
    <property type="entry name" value="Transferase(Phosphotransferase) domain 1"/>
    <property type="match status" value="1"/>
</dbReference>
<dbReference type="RefSeq" id="WP_367995244.1">
    <property type="nucleotide sequence ID" value="NZ_JBFPJR010000038.1"/>
</dbReference>
<feature type="region of interest" description="Disordered" evidence="7">
    <location>
        <begin position="506"/>
        <end position="572"/>
    </location>
</feature>
<feature type="compositionally biased region" description="Low complexity" evidence="7">
    <location>
        <begin position="413"/>
        <end position="430"/>
    </location>
</feature>
<feature type="domain" description="Protein kinase" evidence="9">
    <location>
        <begin position="40"/>
        <end position="299"/>
    </location>
</feature>
<dbReference type="EMBL" id="JBFPJR010000038">
    <property type="protein sequence ID" value="MEX0429278.1"/>
    <property type="molecule type" value="Genomic_DNA"/>
</dbReference>
<evidence type="ECO:0000256" key="1">
    <source>
        <dbReference type="ARBA" id="ARBA00012513"/>
    </source>
</evidence>
<feature type="region of interest" description="Disordered" evidence="7">
    <location>
        <begin position="413"/>
        <end position="447"/>
    </location>
</feature>
<keyword evidence="5 10" id="KW-0418">Kinase</keyword>
<dbReference type="SUPFAM" id="SSF56112">
    <property type="entry name" value="Protein kinase-like (PK-like)"/>
    <property type="match status" value="1"/>
</dbReference>
<dbReference type="Proteomes" id="UP001556631">
    <property type="component" value="Unassembled WGS sequence"/>
</dbReference>
<keyword evidence="8" id="KW-0472">Membrane</keyword>
<keyword evidence="8" id="KW-0812">Transmembrane</keyword>
<protein>
    <recommendedName>
        <fullName evidence="1">non-specific serine/threonine protein kinase</fullName>
        <ecNumber evidence="1">2.7.11.1</ecNumber>
    </recommendedName>
</protein>
<keyword evidence="2" id="KW-0723">Serine/threonine-protein kinase</keyword>
<dbReference type="GO" id="GO:0004674">
    <property type="term" value="F:protein serine/threonine kinase activity"/>
    <property type="evidence" value="ECO:0007669"/>
    <property type="project" value="UniProtKB-EC"/>
</dbReference>
<comment type="caution">
    <text evidence="10">The sequence shown here is derived from an EMBL/GenBank/DDBJ whole genome shotgun (WGS) entry which is preliminary data.</text>
</comment>
<evidence type="ECO:0000256" key="4">
    <source>
        <dbReference type="ARBA" id="ARBA00022741"/>
    </source>
</evidence>
<keyword evidence="4" id="KW-0547">Nucleotide-binding</keyword>
<dbReference type="InterPro" id="IPR008271">
    <property type="entry name" value="Ser/Thr_kinase_AS"/>
</dbReference>
<name>A0ABV3T239_9ACTN</name>
<evidence type="ECO:0000256" key="5">
    <source>
        <dbReference type="ARBA" id="ARBA00022777"/>
    </source>
</evidence>
<keyword evidence="11" id="KW-1185">Reference proteome</keyword>
<dbReference type="SMART" id="SM00220">
    <property type="entry name" value="S_TKc"/>
    <property type="match status" value="1"/>
</dbReference>
<dbReference type="InterPro" id="IPR000719">
    <property type="entry name" value="Prot_kinase_dom"/>
</dbReference>
<keyword evidence="8" id="KW-1133">Transmembrane helix</keyword>
<reference evidence="10 11" key="1">
    <citation type="submission" date="2024-07" db="EMBL/GenBank/DDBJ databases">
        <authorList>
            <person name="Lee S."/>
            <person name="Kang M."/>
        </authorList>
    </citation>
    <scope>NUCLEOTIDE SEQUENCE [LARGE SCALE GENOMIC DNA]</scope>
    <source>
        <strain evidence="10 11">DS6</strain>
    </source>
</reference>